<evidence type="ECO:0000313" key="4">
    <source>
        <dbReference type="Proteomes" id="UP000007015"/>
    </source>
</evidence>
<accession>B8BGG4</accession>
<keyword evidence="4" id="KW-1185">Reference proteome</keyword>
<dbReference type="Gramene" id="BGIOSGA032780-TA">
    <property type="protein sequence ID" value="BGIOSGA032780-PA"/>
    <property type="gene ID" value="BGIOSGA032780"/>
</dbReference>
<evidence type="ECO:0000259" key="2">
    <source>
        <dbReference type="Pfam" id="PF20235"/>
    </source>
</evidence>
<feature type="compositionally biased region" description="Basic and acidic residues" evidence="1">
    <location>
        <begin position="218"/>
        <end position="229"/>
    </location>
</feature>
<protein>
    <recommendedName>
        <fullName evidence="2">PIR2-like helical domain-containing protein</fullName>
    </recommendedName>
</protein>
<reference evidence="3 4" key="1">
    <citation type="journal article" date="2005" name="PLoS Biol.">
        <title>The genomes of Oryza sativa: a history of duplications.</title>
        <authorList>
            <person name="Yu J."/>
            <person name="Wang J."/>
            <person name="Lin W."/>
            <person name="Li S."/>
            <person name="Li H."/>
            <person name="Zhou J."/>
            <person name="Ni P."/>
            <person name="Dong W."/>
            <person name="Hu S."/>
            <person name="Zeng C."/>
            <person name="Zhang J."/>
            <person name="Zhang Y."/>
            <person name="Li R."/>
            <person name="Xu Z."/>
            <person name="Li S."/>
            <person name="Li X."/>
            <person name="Zheng H."/>
            <person name="Cong L."/>
            <person name="Lin L."/>
            <person name="Yin J."/>
            <person name="Geng J."/>
            <person name="Li G."/>
            <person name="Shi J."/>
            <person name="Liu J."/>
            <person name="Lv H."/>
            <person name="Li J."/>
            <person name="Wang J."/>
            <person name="Deng Y."/>
            <person name="Ran L."/>
            <person name="Shi X."/>
            <person name="Wang X."/>
            <person name="Wu Q."/>
            <person name="Li C."/>
            <person name="Ren X."/>
            <person name="Wang J."/>
            <person name="Wang X."/>
            <person name="Li D."/>
            <person name="Liu D."/>
            <person name="Zhang X."/>
            <person name="Ji Z."/>
            <person name="Zhao W."/>
            <person name="Sun Y."/>
            <person name="Zhang Z."/>
            <person name="Bao J."/>
            <person name="Han Y."/>
            <person name="Dong L."/>
            <person name="Ji J."/>
            <person name="Chen P."/>
            <person name="Wu S."/>
            <person name="Liu J."/>
            <person name="Xiao Y."/>
            <person name="Bu D."/>
            <person name="Tan J."/>
            <person name="Yang L."/>
            <person name="Ye C."/>
            <person name="Zhang J."/>
            <person name="Xu J."/>
            <person name="Zhou Y."/>
            <person name="Yu Y."/>
            <person name="Zhang B."/>
            <person name="Zhuang S."/>
            <person name="Wei H."/>
            <person name="Liu B."/>
            <person name="Lei M."/>
            <person name="Yu H."/>
            <person name="Li Y."/>
            <person name="Xu H."/>
            <person name="Wei S."/>
            <person name="He X."/>
            <person name="Fang L."/>
            <person name="Zhang Z."/>
            <person name="Zhang Y."/>
            <person name="Huang X."/>
            <person name="Su Z."/>
            <person name="Tong W."/>
            <person name="Li J."/>
            <person name="Tong Z."/>
            <person name="Li S."/>
            <person name="Ye J."/>
            <person name="Wang L."/>
            <person name="Fang L."/>
            <person name="Lei T."/>
            <person name="Chen C."/>
            <person name="Chen H."/>
            <person name="Xu Z."/>
            <person name="Li H."/>
            <person name="Huang H."/>
            <person name="Zhang F."/>
            <person name="Xu H."/>
            <person name="Li N."/>
            <person name="Zhao C."/>
            <person name="Li S."/>
            <person name="Dong L."/>
            <person name="Huang Y."/>
            <person name="Li L."/>
            <person name="Xi Y."/>
            <person name="Qi Q."/>
            <person name="Li W."/>
            <person name="Zhang B."/>
            <person name="Hu W."/>
            <person name="Zhang Y."/>
            <person name="Tian X."/>
            <person name="Jiao Y."/>
            <person name="Liang X."/>
            <person name="Jin J."/>
            <person name="Gao L."/>
            <person name="Zheng W."/>
            <person name="Hao B."/>
            <person name="Liu S."/>
            <person name="Wang W."/>
            <person name="Yuan L."/>
            <person name="Cao M."/>
            <person name="McDermott J."/>
            <person name="Samudrala R."/>
            <person name="Wang J."/>
            <person name="Wong G.K."/>
            <person name="Yang H."/>
        </authorList>
    </citation>
    <scope>NUCLEOTIDE SEQUENCE [LARGE SCALE GENOMIC DNA]</scope>
    <source>
        <strain evidence="4">cv. 93-11</strain>
    </source>
</reference>
<sequence length="279" mass="31257">MAGHCYGPLDPVSNIILNTIWYDAAFPVPKEQHLDLDMIGRWALVRAERYSVAGLVAGLIAFAGDYNLSELQAIRCLLYTNGDFATAMSVLQQALLNQERTMLSDSELCRLMDVMANKRLELYSVMAIAAQHPSADGLLDFLVSERARAMLPRESRRFSREDVRSVIESLLQEPPPSLGMPSELRIYVGPLVSGCPGSGLGLPGTGWKGREVALAPWPKEKGGRKQKREEEEEEEKKKKKKKKKKKRSGKGRERKEKGIREKSGDFSGIFEIFKENLGY</sequence>
<dbReference type="Pfam" id="PF20235">
    <property type="entry name" value="PIR2-like_helical"/>
    <property type="match status" value="1"/>
</dbReference>
<proteinExistence type="predicted"/>
<dbReference type="Proteomes" id="UP000007015">
    <property type="component" value="Chromosome 10"/>
</dbReference>
<gene>
    <name evidence="3" type="ORF">OsI_33237</name>
</gene>
<dbReference type="STRING" id="39946.B8BGG4"/>
<dbReference type="EMBL" id="CM000135">
    <property type="protein sequence ID" value="EEC66816.1"/>
    <property type="molecule type" value="Genomic_DNA"/>
</dbReference>
<dbReference type="PANTHER" id="PTHR33120">
    <property type="entry name" value="EXPRESSED PROTEIN-RELATED"/>
    <property type="match status" value="1"/>
</dbReference>
<dbReference type="InterPro" id="IPR046527">
    <property type="entry name" value="PIR2-like_helical"/>
</dbReference>
<feature type="domain" description="PIR2-like helical" evidence="2">
    <location>
        <begin position="2"/>
        <end position="89"/>
    </location>
</feature>
<evidence type="ECO:0000256" key="1">
    <source>
        <dbReference type="SAM" id="MobiDB-lite"/>
    </source>
</evidence>
<dbReference type="HOGENOM" id="CLU_998863_0_0_1"/>
<feature type="compositionally biased region" description="Basic and acidic residues" evidence="1">
    <location>
        <begin position="250"/>
        <end position="261"/>
    </location>
</feature>
<feature type="compositionally biased region" description="Basic residues" evidence="1">
    <location>
        <begin position="237"/>
        <end position="249"/>
    </location>
</feature>
<feature type="region of interest" description="Disordered" evidence="1">
    <location>
        <begin position="213"/>
        <end position="261"/>
    </location>
</feature>
<organism evidence="3 4">
    <name type="scientific">Oryza sativa subsp. indica</name>
    <name type="common">Rice</name>
    <dbReference type="NCBI Taxonomy" id="39946"/>
    <lineage>
        <taxon>Eukaryota</taxon>
        <taxon>Viridiplantae</taxon>
        <taxon>Streptophyta</taxon>
        <taxon>Embryophyta</taxon>
        <taxon>Tracheophyta</taxon>
        <taxon>Spermatophyta</taxon>
        <taxon>Magnoliopsida</taxon>
        <taxon>Liliopsida</taxon>
        <taxon>Poales</taxon>
        <taxon>Poaceae</taxon>
        <taxon>BOP clade</taxon>
        <taxon>Oryzoideae</taxon>
        <taxon>Oryzeae</taxon>
        <taxon>Oryzinae</taxon>
        <taxon>Oryza</taxon>
        <taxon>Oryza sativa</taxon>
    </lineage>
</organism>
<evidence type="ECO:0000313" key="3">
    <source>
        <dbReference type="EMBL" id="EEC66816.1"/>
    </source>
</evidence>
<dbReference type="AlphaFoldDB" id="B8BGG4"/>
<name>B8BGG4_ORYSI</name>
<dbReference type="PANTHER" id="PTHR33120:SF59">
    <property type="entry name" value="EXPRESSED PROTEIN"/>
    <property type="match status" value="1"/>
</dbReference>